<feature type="transmembrane region" description="Helical" evidence="1">
    <location>
        <begin position="32"/>
        <end position="53"/>
    </location>
</feature>
<comment type="caution">
    <text evidence="2">The sequence shown here is derived from an EMBL/GenBank/DDBJ whole genome shotgun (WGS) entry which is preliminary data.</text>
</comment>
<feature type="transmembrane region" description="Helical" evidence="1">
    <location>
        <begin position="6"/>
        <end position="25"/>
    </location>
</feature>
<dbReference type="AlphaFoldDB" id="A0A9P6NMT6"/>
<keyword evidence="1" id="KW-0812">Transmembrane</keyword>
<reference evidence="2" key="1">
    <citation type="submission" date="2013-11" db="EMBL/GenBank/DDBJ databases">
        <title>Genome sequence of the fusiform rust pathogen reveals effectors for host alternation and coevolution with pine.</title>
        <authorList>
            <consortium name="DOE Joint Genome Institute"/>
            <person name="Smith K."/>
            <person name="Pendleton A."/>
            <person name="Kubisiak T."/>
            <person name="Anderson C."/>
            <person name="Salamov A."/>
            <person name="Aerts A."/>
            <person name="Riley R."/>
            <person name="Clum A."/>
            <person name="Lindquist E."/>
            <person name="Ence D."/>
            <person name="Campbell M."/>
            <person name="Kronenberg Z."/>
            <person name="Feau N."/>
            <person name="Dhillon B."/>
            <person name="Hamelin R."/>
            <person name="Burleigh J."/>
            <person name="Smith J."/>
            <person name="Yandell M."/>
            <person name="Nelson C."/>
            <person name="Grigoriev I."/>
            <person name="Davis J."/>
        </authorList>
    </citation>
    <scope>NUCLEOTIDE SEQUENCE</scope>
    <source>
        <strain evidence="2">G11</strain>
    </source>
</reference>
<protein>
    <submittedName>
        <fullName evidence="2">Uncharacterized protein</fullName>
    </submittedName>
</protein>
<proteinExistence type="predicted"/>
<name>A0A9P6NMT6_9BASI</name>
<dbReference type="EMBL" id="MU167262">
    <property type="protein sequence ID" value="KAG0146375.1"/>
    <property type="molecule type" value="Genomic_DNA"/>
</dbReference>
<sequence>MYTFFFVIEHWITRLLFLILLLFDVANKSMNVFLPANFDFIFIDLYIYIYTYFYDVASVIDLREEKN</sequence>
<organism evidence="2 3">
    <name type="scientific">Cronartium quercuum f. sp. fusiforme G11</name>
    <dbReference type="NCBI Taxonomy" id="708437"/>
    <lineage>
        <taxon>Eukaryota</taxon>
        <taxon>Fungi</taxon>
        <taxon>Dikarya</taxon>
        <taxon>Basidiomycota</taxon>
        <taxon>Pucciniomycotina</taxon>
        <taxon>Pucciniomycetes</taxon>
        <taxon>Pucciniales</taxon>
        <taxon>Coleosporiaceae</taxon>
        <taxon>Cronartium</taxon>
    </lineage>
</organism>
<keyword evidence="1" id="KW-0472">Membrane</keyword>
<keyword evidence="1" id="KW-1133">Transmembrane helix</keyword>
<accession>A0A9P6NMT6</accession>
<evidence type="ECO:0000313" key="3">
    <source>
        <dbReference type="Proteomes" id="UP000886653"/>
    </source>
</evidence>
<evidence type="ECO:0000256" key="1">
    <source>
        <dbReference type="SAM" id="Phobius"/>
    </source>
</evidence>
<dbReference type="Proteomes" id="UP000886653">
    <property type="component" value="Unassembled WGS sequence"/>
</dbReference>
<gene>
    <name evidence="2" type="ORF">CROQUDRAFT_526007</name>
</gene>
<evidence type="ECO:0000313" key="2">
    <source>
        <dbReference type="EMBL" id="KAG0146375.1"/>
    </source>
</evidence>
<keyword evidence="3" id="KW-1185">Reference proteome</keyword>